<dbReference type="AlphaFoldDB" id="A0AB34HVX2"/>
<feature type="compositionally biased region" description="Basic and acidic residues" evidence="1">
    <location>
        <begin position="124"/>
        <end position="136"/>
    </location>
</feature>
<proteinExistence type="predicted"/>
<feature type="compositionally biased region" description="Low complexity" evidence="1">
    <location>
        <begin position="81"/>
        <end position="91"/>
    </location>
</feature>
<feature type="compositionally biased region" description="Gly residues" evidence="1">
    <location>
        <begin position="97"/>
        <end position="108"/>
    </location>
</feature>
<evidence type="ECO:0000313" key="2">
    <source>
        <dbReference type="EMBL" id="KAJ8795310.1"/>
    </source>
</evidence>
<dbReference type="EMBL" id="JAIQCJ010000577">
    <property type="protein sequence ID" value="KAJ8795310.1"/>
    <property type="molecule type" value="Genomic_DNA"/>
</dbReference>
<evidence type="ECO:0000313" key="3">
    <source>
        <dbReference type="Proteomes" id="UP001159641"/>
    </source>
</evidence>
<organism evidence="2 3">
    <name type="scientific">Eschrichtius robustus</name>
    <name type="common">California gray whale</name>
    <name type="synonym">Eschrichtius gibbosus</name>
    <dbReference type="NCBI Taxonomy" id="9764"/>
    <lineage>
        <taxon>Eukaryota</taxon>
        <taxon>Metazoa</taxon>
        <taxon>Chordata</taxon>
        <taxon>Craniata</taxon>
        <taxon>Vertebrata</taxon>
        <taxon>Euteleostomi</taxon>
        <taxon>Mammalia</taxon>
        <taxon>Eutheria</taxon>
        <taxon>Laurasiatheria</taxon>
        <taxon>Artiodactyla</taxon>
        <taxon>Whippomorpha</taxon>
        <taxon>Cetacea</taxon>
        <taxon>Mysticeti</taxon>
        <taxon>Eschrichtiidae</taxon>
        <taxon>Eschrichtius</taxon>
    </lineage>
</organism>
<feature type="region of interest" description="Disordered" evidence="1">
    <location>
        <begin position="124"/>
        <end position="164"/>
    </location>
</feature>
<gene>
    <name evidence="2" type="ORF">J1605_018325</name>
</gene>
<protein>
    <submittedName>
        <fullName evidence="2">Uncharacterized protein</fullName>
    </submittedName>
</protein>
<name>A0AB34HVX2_ESCRO</name>
<keyword evidence="3" id="KW-1185">Reference proteome</keyword>
<feature type="region of interest" description="Disordered" evidence="1">
    <location>
        <begin position="1"/>
        <end position="108"/>
    </location>
</feature>
<comment type="caution">
    <text evidence="2">The sequence shown here is derived from an EMBL/GenBank/DDBJ whole genome shotgun (WGS) entry which is preliminary data.</text>
</comment>
<dbReference type="Proteomes" id="UP001159641">
    <property type="component" value="Unassembled WGS sequence"/>
</dbReference>
<feature type="compositionally biased region" description="Basic residues" evidence="1">
    <location>
        <begin position="145"/>
        <end position="155"/>
    </location>
</feature>
<reference evidence="2 3" key="1">
    <citation type="submission" date="2022-11" db="EMBL/GenBank/DDBJ databases">
        <title>Whole genome sequence of Eschrichtius robustus ER-17-0199.</title>
        <authorList>
            <person name="Bruniche-Olsen A."/>
            <person name="Black A.N."/>
            <person name="Fields C.J."/>
            <person name="Walden K."/>
            <person name="Dewoody J.A."/>
        </authorList>
    </citation>
    <scope>NUCLEOTIDE SEQUENCE [LARGE SCALE GENOMIC DNA]</scope>
    <source>
        <strain evidence="2">ER-17-0199</strain>
        <tissue evidence="2">Blubber</tissue>
    </source>
</reference>
<feature type="compositionally biased region" description="Gly residues" evidence="1">
    <location>
        <begin position="68"/>
        <end position="80"/>
    </location>
</feature>
<feature type="compositionally biased region" description="Polar residues" evidence="1">
    <location>
        <begin position="11"/>
        <end position="20"/>
    </location>
</feature>
<evidence type="ECO:0000256" key="1">
    <source>
        <dbReference type="SAM" id="MobiDB-lite"/>
    </source>
</evidence>
<sequence>MAPADLLPPSHHQNLDSQASLPACGSAGSPGTRAPGSPRVSQVRPDPLASPQPARRGDLVADTPAPEGVGGAGRGGGEEGAPGASALAPAGTHGAAEPGGAGNSCGGVLGGSAALLRDLLRAGEGRAGEESERAGGREGAGCALLRRRRRRRRRLPSSSRRPSA</sequence>
<accession>A0AB34HVX2</accession>